<dbReference type="PANTHER" id="PTHR10903:SF188">
    <property type="entry name" value="GTPASE IMAP FAMILY MEMBER 2-LIKE-RELATED"/>
    <property type="match status" value="1"/>
</dbReference>
<dbReference type="Pfam" id="PF04548">
    <property type="entry name" value="AIG1"/>
    <property type="match status" value="1"/>
</dbReference>
<accession>A0ABD0MDC5</accession>
<evidence type="ECO:0000256" key="1">
    <source>
        <dbReference type="ARBA" id="ARBA00008535"/>
    </source>
</evidence>
<dbReference type="InterPro" id="IPR006703">
    <property type="entry name" value="G_AIG1"/>
</dbReference>
<dbReference type="AlphaFoldDB" id="A0ABD0MDC5"/>
<dbReference type="GO" id="GO:0005525">
    <property type="term" value="F:GTP binding"/>
    <property type="evidence" value="ECO:0007669"/>
    <property type="project" value="UniProtKB-KW"/>
</dbReference>
<dbReference type="Gene3D" id="3.40.50.300">
    <property type="entry name" value="P-loop containing nucleotide triphosphate hydrolases"/>
    <property type="match status" value="1"/>
</dbReference>
<name>A0ABD0MDC5_CIRMR</name>
<dbReference type="Proteomes" id="UP001529510">
    <property type="component" value="Unassembled WGS sequence"/>
</dbReference>
<dbReference type="EMBL" id="JAMKFB020000708">
    <property type="protein sequence ID" value="KAL0148280.1"/>
    <property type="molecule type" value="Genomic_DNA"/>
</dbReference>
<proteinExistence type="inferred from homology"/>
<organism evidence="5 6">
    <name type="scientific">Cirrhinus mrigala</name>
    <name type="common">Mrigala</name>
    <dbReference type="NCBI Taxonomy" id="683832"/>
    <lineage>
        <taxon>Eukaryota</taxon>
        <taxon>Metazoa</taxon>
        <taxon>Chordata</taxon>
        <taxon>Craniata</taxon>
        <taxon>Vertebrata</taxon>
        <taxon>Euteleostomi</taxon>
        <taxon>Actinopterygii</taxon>
        <taxon>Neopterygii</taxon>
        <taxon>Teleostei</taxon>
        <taxon>Ostariophysi</taxon>
        <taxon>Cypriniformes</taxon>
        <taxon>Cyprinidae</taxon>
        <taxon>Labeoninae</taxon>
        <taxon>Labeonini</taxon>
        <taxon>Cirrhinus</taxon>
    </lineage>
</organism>
<reference evidence="5 6" key="1">
    <citation type="submission" date="2024-05" db="EMBL/GenBank/DDBJ databases">
        <title>Genome sequencing and assembly of Indian major carp, Cirrhinus mrigala (Hamilton, 1822).</title>
        <authorList>
            <person name="Mohindra V."/>
            <person name="Chowdhury L.M."/>
            <person name="Lal K."/>
            <person name="Jena J.K."/>
        </authorList>
    </citation>
    <scope>NUCLEOTIDE SEQUENCE [LARGE SCALE GENOMIC DNA]</scope>
    <source>
        <strain evidence="5">CM1030</strain>
        <tissue evidence="5">Blood</tissue>
    </source>
</reference>
<evidence type="ECO:0000313" key="6">
    <source>
        <dbReference type="Proteomes" id="UP001529510"/>
    </source>
</evidence>
<keyword evidence="6" id="KW-1185">Reference proteome</keyword>
<evidence type="ECO:0000259" key="4">
    <source>
        <dbReference type="Pfam" id="PF04548"/>
    </source>
</evidence>
<dbReference type="InterPro" id="IPR045058">
    <property type="entry name" value="GIMA/IAN/Toc"/>
</dbReference>
<dbReference type="InterPro" id="IPR027417">
    <property type="entry name" value="P-loop_NTPase"/>
</dbReference>
<protein>
    <recommendedName>
        <fullName evidence="4">AIG1-type G domain-containing protein</fullName>
    </recommendedName>
</protein>
<sequence length="147" mass="16595">MFDTGVDNVEIRKEIVKCISMVAPGPHVFLLMIQLGQFTNEKKEAVKMIQETFGEESRMYTMVLFTRKGQSLCEAEDRHEIEKAKAVQEAEERHKKEKAEVPYRSKRARDWSFYVPVFGGAAGGAVGGIEDIVHWITKKQTAGSKSS</sequence>
<gene>
    <name evidence="5" type="ORF">M9458_056426</name>
</gene>
<keyword evidence="2" id="KW-0547">Nucleotide-binding</keyword>
<evidence type="ECO:0000313" key="5">
    <source>
        <dbReference type="EMBL" id="KAL0148280.1"/>
    </source>
</evidence>
<dbReference type="PANTHER" id="PTHR10903">
    <property type="entry name" value="GTPASE, IMAP FAMILY MEMBER-RELATED"/>
    <property type="match status" value="1"/>
</dbReference>
<evidence type="ECO:0000256" key="3">
    <source>
        <dbReference type="ARBA" id="ARBA00023134"/>
    </source>
</evidence>
<keyword evidence="3" id="KW-0342">GTP-binding</keyword>
<comment type="similarity">
    <text evidence="1">Belongs to the TRAFAC class TrmE-Era-EngA-EngB-Septin-like GTPase superfamily. AIG1/Toc34/Toc159-like paraseptin GTPase family. IAN subfamily.</text>
</comment>
<comment type="caution">
    <text evidence="5">The sequence shown here is derived from an EMBL/GenBank/DDBJ whole genome shotgun (WGS) entry which is preliminary data.</text>
</comment>
<evidence type="ECO:0000256" key="2">
    <source>
        <dbReference type="ARBA" id="ARBA00022741"/>
    </source>
</evidence>
<feature type="domain" description="AIG1-type G" evidence="4">
    <location>
        <begin position="1"/>
        <end position="71"/>
    </location>
</feature>